<dbReference type="EC" id="3.2.1.14" evidence="1"/>
<keyword evidence="1" id="KW-0378">Hydrolase</keyword>
<reference evidence="1" key="1">
    <citation type="submission" date="2022-04" db="EMBL/GenBank/DDBJ databases">
        <title>Genome of the entomopathogenic fungus Entomophthora muscae.</title>
        <authorList>
            <person name="Elya C."/>
            <person name="Lovett B.R."/>
            <person name="Lee E."/>
            <person name="Macias A.M."/>
            <person name="Hajek A.E."/>
            <person name="De Bivort B.L."/>
            <person name="Kasson M.T."/>
            <person name="De Fine Licht H.H."/>
            <person name="Stajich J.E."/>
        </authorList>
    </citation>
    <scope>NUCLEOTIDE SEQUENCE</scope>
    <source>
        <strain evidence="1">Berkeley</strain>
    </source>
</reference>
<sequence>MFLLLLQLFLVTGGWAKQVAMYWGQDMGGGELSLAQYCNDTSVDIIVISYLSDFNGLKQPKMGLKSACSSQWCTSVGGDIRECQEKGKKVLLSLGGPKGVYNIGTDETAKSLAQQLWTMFFDRSNTIQPLGEVSLDGIDLSPMNLQGMHYTEMVDEMRKFSQESKKKIIVSVSPGCKFPDTNLDDVITNGQIDMLFIRFFNDEKCDQDFNQAIQKWNQLTLEKPALKLFVGIAASRQVADSGFMPLDNIKYRLDAVRKSIKSYGGIALTDASAAFGEDGFGKELAEFVHSHAALSRPNFAVFLPLVLFFMV</sequence>
<organism evidence="1 2">
    <name type="scientific">Entomophthora muscae</name>
    <dbReference type="NCBI Taxonomy" id="34485"/>
    <lineage>
        <taxon>Eukaryota</taxon>
        <taxon>Fungi</taxon>
        <taxon>Fungi incertae sedis</taxon>
        <taxon>Zoopagomycota</taxon>
        <taxon>Entomophthoromycotina</taxon>
        <taxon>Entomophthoromycetes</taxon>
        <taxon>Entomophthorales</taxon>
        <taxon>Entomophthoraceae</taxon>
        <taxon>Entomophthora</taxon>
    </lineage>
</organism>
<comment type="caution">
    <text evidence="1">The sequence shown here is derived from an EMBL/GenBank/DDBJ whole genome shotgun (WGS) entry which is preliminary data.</text>
</comment>
<gene>
    <name evidence="1" type="primary">CHT2_16</name>
    <name evidence="1" type="ORF">DSO57_1037304</name>
</gene>
<keyword evidence="2" id="KW-1185">Reference proteome</keyword>
<evidence type="ECO:0000313" key="1">
    <source>
        <dbReference type="EMBL" id="KAJ9063785.1"/>
    </source>
</evidence>
<proteinExistence type="predicted"/>
<accession>A0ACC2SNB7</accession>
<name>A0ACC2SNB7_9FUNG</name>
<dbReference type="Proteomes" id="UP001165960">
    <property type="component" value="Unassembled WGS sequence"/>
</dbReference>
<dbReference type="EMBL" id="QTSX02004654">
    <property type="protein sequence ID" value="KAJ9063785.1"/>
    <property type="molecule type" value="Genomic_DNA"/>
</dbReference>
<evidence type="ECO:0000313" key="2">
    <source>
        <dbReference type="Proteomes" id="UP001165960"/>
    </source>
</evidence>
<keyword evidence="1" id="KW-0326">Glycosidase</keyword>
<protein>
    <submittedName>
        <fullName evidence="1">Chitinase 2</fullName>
        <ecNumber evidence="1">3.2.1.14</ecNumber>
    </submittedName>
</protein>